<dbReference type="GO" id="GO:0019464">
    <property type="term" value="P:glycine decarboxylation via glycine cleavage system"/>
    <property type="evidence" value="ECO:0007669"/>
    <property type="project" value="UniProtKB-UniRule"/>
</dbReference>
<accession>A0A1S6HK48</accession>
<dbReference type="Gene3D" id="2.40.50.100">
    <property type="match status" value="1"/>
</dbReference>
<dbReference type="STRING" id="225848.Sps_00696"/>
<proteinExistence type="inferred from homology"/>
<dbReference type="InterPro" id="IPR000089">
    <property type="entry name" value="Biotin_lipoyl"/>
</dbReference>
<feature type="modified residue" description="N6-lipoyllysine" evidence="3 4">
    <location>
        <position position="65"/>
    </location>
</feature>
<dbReference type="InterPro" id="IPR017453">
    <property type="entry name" value="GCV_H_sub"/>
</dbReference>
<dbReference type="AlphaFoldDB" id="A0A1S6HK48"/>
<dbReference type="RefSeq" id="WP_218919625.1">
    <property type="nucleotide sequence ID" value="NZ_CP014782.1"/>
</dbReference>
<dbReference type="InterPro" id="IPR033753">
    <property type="entry name" value="GCV_H/Fam206"/>
</dbReference>
<protein>
    <recommendedName>
        <fullName evidence="3">Glycine cleavage system H protein</fullName>
    </recommendedName>
</protein>
<dbReference type="HAMAP" id="MF_00272">
    <property type="entry name" value="GcvH"/>
    <property type="match status" value="1"/>
</dbReference>
<name>A0A1S6HK48_9GAMM</name>
<feature type="domain" description="Lipoyl-binding" evidence="5">
    <location>
        <begin position="24"/>
        <end position="106"/>
    </location>
</feature>
<reference evidence="6 7" key="1">
    <citation type="submission" date="2016-03" db="EMBL/GenBank/DDBJ databases">
        <title>Complete genome sequence of Shewanella psychrophila WP2, a deep sea bacterium isolated from west Pacific sediment.</title>
        <authorList>
            <person name="Xu G."/>
            <person name="Jian H."/>
        </authorList>
    </citation>
    <scope>NUCLEOTIDE SEQUENCE [LARGE SCALE GENOMIC DNA]</scope>
    <source>
        <strain evidence="6 7">WP2</strain>
    </source>
</reference>
<comment type="subunit">
    <text evidence="3">The glycine cleavage system is composed of four proteins: P, T, L and H.</text>
</comment>
<dbReference type="InterPro" id="IPR011053">
    <property type="entry name" value="Single_hybrid_motif"/>
</dbReference>
<comment type="function">
    <text evidence="3">The glycine cleavage system catalyzes the degradation of glycine. The H protein shuttles the methylamine group of glycine from the P protein to the T protein.</text>
</comment>
<dbReference type="PANTHER" id="PTHR11715:SF3">
    <property type="entry name" value="GLYCINE CLEAVAGE SYSTEM H PROTEIN-RELATED"/>
    <property type="match status" value="1"/>
</dbReference>
<dbReference type="Proteomes" id="UP000189545">
    <property type="component" value="Chromosome"/>
</dbReference>
<dbReference type="PANTHER" id="PTHR11715">
    <property type="entry name" value="GLYCINE CLEAVAGE SYSTEM H PROTEIN"/>
    <property type="match status" value="1"/>
</dbReference>
<dbReference type="PROSITE" id="PS50968">
    <property type="entry name" value="BIOTINYL_LIPOYL"/>
    <property type="match status" value="1"/>
</dbReference>
<evidence type="ECO:0000256" key="4">
    <source>
        <dbReference type="PIRSR" id="PIRSR617453-50"/>
    </source>
</evidence>
<evidence type="ECO:0000256" key="1">
    <source>
        <dbReference type="ARBA" id="ARBA00009249"/>
    </source>
</evidence>
<evidence type="ECO:0000256" key="3">
    <source>
        <dbReference type="HAMAP-Rule" id="MF_00272"/>
    </source>
</evidence>
<sequence length="128" mass="13970">MNAIENNYKFATTHEWVKDNGDGTVLVGISQRAQELLGDVVFVELPEEGDITTAGENFSLIESVKAASDVYAPVSGEVLAVNEALDDSPETVNESPFDEGWIAKIKLSDPADLDNLMSYERYLASLED</sequence>
<dbReference type="NCBIfam" id="NF002270">
    <property type="entry name" value="PRK01202.1"/>
    <property type="match status" value="1"/>
</dbReference>
<organism evidence="6 7">
    <name type="scientific">Shewanella psychrophila</name>
    <dbReference type="NCBI Taxonomy" id="225848"/>
    <lineage>
        <taxon>Bacteria</taxon>
        <taxon>Pseudomonadati</taxon>
        <taxon>Pseudomonadota</taxon>
        <taxon>Gammaproteobacteria</taxon>
        <taxon>Alteromonadales</taxon>
        <taxon>Shewanellaceae</taxon>
        <taxon>Shewanella</taxon>
    </lineage>
</organism>
<dbReference type="NCBIfam" id="TIGR00527">
    <property type="entry name" value="gcvH"/>
    <property type="match status" value="1"/>
</dbReference>
<dbReference type="Pfam" id="PF01597">
    <property type="entry name" value="GCV_H"/>
    <property type="match status" value="1"/>
</dbReference>
<keyword evidence="2 3" id="KW-0450">Lipoyl</keyword>
<comment type="similarity">
    <text evidence="1 3">Belongs to the GcvH family.</text>
</comment>
<gene>
    <name evidence="3" type="primary">gcvH</name>
    <name evidence="6" type="ORF">Sps_00696</name>
</gene>
<dbReference type="KEGG" id="spsw:Sps_00696"/>
<dbReference type="CDD" id="cd06848">
    <property type="entry name" value="GCS_H"/>
    <property type="match status" value="1"/>
</dbReference>
<evidence type="ECO:0000256" key="2">
    <source>
        <dbReference type="ARBA" id="ARBA00022823"/>
    </source>
</evidence>
<evidence type="ECO:0000259" key="5">
    <source>
        <dbReference type="PROSITE" id="PS50968"/>
    </source>
</evidence>
<comment type="cofactor">
    <cofactor evidence="3">
        <name>(R)-lipoate</name>
        <dbReference type="ChEBI" id="CHEBI:83088"/>
    </cofactor>
    <text evidence="3">Binds 1 lipoyl cofactor covalently.</text>
</comment>
<evidence type="ECO:0000313" key="7">
    <source>
        <dbReference type="Proteomes" id="UP000189545"/>
    </source>
</evidence>
<keyword evidence="7" id="KW-1185">Reference proteome</keyword>
<dbReference type="GO" id="GO:0009249">
    <property type="term" value="P:protein lipoylation"/>
    <property type="evidence" value="ECO:0007669"/>
    <property type="project" value="TreeGrafter"/>
</dbReference>
<evidence type="ECO:0000313" key="6">
    <source>
        <dbReference type="EMBL" id="AQS35890.1"/>
    </source>
</evidence>
<dbReference type="GO" id="GO:0005829">
    <property type="term" value="C:cytosol"/>
    <property type="evidence" value="ECO:0007669"/>
    <property type="project" value="TreeGrafter"/>
</dbReference>
<dbReference type="InterPro" id="IPR002930">
    <property type="entry name" value="GCV_H"/>
</dbReference>
<dbReference type="SUPFAM" id="SSF51230">
    <property type="entry name" value="Single hybrid motif"/>
    <property type="match status" value="1"/>
</dbReference>
<dbReference type="GO" id="GO:0005960">
    <property type="term" value="C:glycine cleavage complex"/>
    <property type="evidence" value="ECO:0007669"/>
    <property type="project" value="InterPro"/>
</dbReference>
<dbReference type="EMBL" id="CP014782">
    <property type="protein sequence ID" value="AQS35890.1"/>
    <property type="molecule type" value="Genomic_DNA"/>
</dbReference>